<dbReference type="PANTHER" id="PTHR10635:SF0">
    <property type="entry name" value="COATOMER SUBUNIT BETA"/>
    <property type="match status" value="1"/>
</dbReference>
<evidence type="ECO:0000313" key="3">
    <source>
        <dbReference type="Proteomes" id="UP001054821"/>
    </source>
</evidence>
<dbReference type="GO" id="GO:0006891">
    <property type="term" value="P:intra-Golgi vesicle-mediated transport"/>
    <property type="evidence" value="ECO:0007669"/>
    <property type="project" value="TreeGrafter"/>
</dbReference>
<dbReference type="InterPro" id="IPR016460">
    <property type="entry name" value="COPB1"/>
</dbReference>
<name>A0AAD4Z918_PRUDU</name>
<dbReference type="Proteomes" id="UP001054821">
    <property type="component" value="Chromosome 3"/>
</dbReference>
<evidence type="ECO:0000313" key="2">
    <source>
        <dbReference type="EMBL" id="KAI5336398.1"/>
    </source>
</evidence>
<organism evidence="2 3">
    <name type="scientific">Prunus dulcis</name>
    <name type="common">Almond</name>
    <name type="synonym">Amygdalus dulcis</name>
    <dbReference type="NCBI Taxonomy" id="3755"/>
    <lineage>
        <taxon>Eukaryota</taxon>
        <taxon>Viridiplantae</taxon>
        <taxon>Streptophyta</taxon>
        <taxon>Embryophyta</taxon>
        <taxon>Tracheophyta</taxon>
        <taxon>Spermatophyta</taxon>
        <taxon>Magnoliopsida</taxon>
        <taxon>eudicotyledons</taxon>
        <taxon>Gunneridae</taxon>
        <taxon>Pentapetalae</taxon>
        <taxon>rosids</taxon>
        <taxon>fabids</taxon>
        <taxon>Rosales</taxon>
        <taxon>Rosaceae</taxon>
        <taxon>Amygdaloideae</taxon>
        <taxon>Amygdaleae</taxon>
        <taxon>Prunus</taxon>
    </lineage>
</organism>
<dbReference type="PANTHER" id="PTHR10635">
    <property type="entry name" value="COATOMER SUBUNIT BETA"/>
    <property type="match status" value="1"/>
</dbReference>
<comment type="caution">
    <text evidence="2">The sequence shown here is derived from an EMBL/GenBank/DDBJ whole genome shotgun (WGS) entry which is preliminary data.</text>
</comment>
<keyword evidence="3" id="KW-1185">Reference proteome</keyword>
<accession>A0AAD4Z918</accession>
<dbReference type="EMBL" id="JAJFAZ020000003">
    <property type="protein sequence ID" value="KAI5336398.1"/>
    <property type="molecule type" value="Genomic_DNA"/>
</dbReference>
<gene>
    <name evidence="2" type="ORF">L3X38_015665</name>
</gene>
<sequence length="89" mass="10006">MFYCISIHRKIRQNPRSTLDRECGVLAANLCPKSVFGEDTLVNVSFEKQADGKLSGYIRIRSKTRGIALQSWGQDHLETEGRPLIGEQA</sequence>
<feature type="domain" description="Coatomer beta subunit appendage platform" evidence="1">
    <location>
        <begin position="14"/>
        <end position="70"/>
    </location>
</feature>
<dbReference type="GO" id="GO:0030126">
    <property type="term" value="C:COPI vesicle coat"/>
    <property type="evidence" value="ECO:0007669"/>
    <property type="project" value="TreeGrafter"/>
</dbReference>
<protein>
    <recommendedName>
        <fullName evidence="1">Coatomer beta subunit appendage platform domain-containing protein</fullName>
    </recommendedName>
</protein>
<evidence type="ECO:0000259" key="1">
    <source>
        <dbReference type="Pfam" id="PF14806"/>
    </source>
</evidence>
<dbReference type="InterPro" id="IPR029446">
    <property type="entry name" value="COPB1_appendage_platform_dom"/>
</dbReference>
<dbReference type="GO" id="GO:0006888">
    <property type="term" value="P:endoplasmic reticulum to Golgi vesicle-mediated transport"/>
    <property type="evidence" value="ECO:0007669"/>
    <property type="project" value="TreeGrafter"/>
</dbReference>
<dbReference type="Pfam" id="PF14806">
    <property type="entry name" value="Coatomer_b_Cpla"/>
    <property type="match status" value="1"/>
</dbReference>
<dbReference type="GO" id="GO:0006886">
    <property type="term" value="P:intracellular protein transport"/>
    <property type="evidence" value="ECO:0007669"/>
    <property type="project" value="InterPro"/>
</dbReference>
<reference evidence="2 3" key="1">
    <citation type="journal article" date="2022" name="G3 (Bethesda)">
        <title>Whole-genome sequence and methylome profiling of the almond [Prunus dulcis (Mill.) D.A. Webb] cultivar 'Nonpareil'.</title>
        <authorList>
            <person name="D'Amico-Willman K.M."/>
            <person name="Ouma W.Z."/>
            <person name="Meulia T."/>
            <person name="Sideli G.M."/>
            <person name="Gradziel T.M."/>
            <person name="Fresnedo-Ramirez J."/>
        </authorList>
    </citation>
    <scope>NUCLEOTIDE SEQUENCE [LARGE SCALE GENOMIC DNA]</scope>
    <source>
        <strain evidence="2">Clone GOH B32 T37-40</strain>
    </source>
</reference>
<proteinExistence type="predicted"/>
<dbReference type="AlphaFoldDB" id="A0AAD4Z918"/>